<evidence type="ECO:0000256" key="1">
    <source>
        <dbReference type="SAM" id="MobiDB-lite"/>
    </source>
</evidence>
<keyword evidence="3" id="KW-1185">Reference proteome</keyword>
<dbReference type="VEuPathDB" id="AmoebaDB:NAEGRDRAFT_76342"/>
<organism evidence="3">
    <name type="scientific">Naegleria gruberi</name>
    <name type="common">Amoeba</name>
    <dbReference type="NCBI Taxonomy" id="5762"/>
    <lineage>
        <taxon>Eukaryota</taxon>
        <taxon>Discoba</taxon>
        <taxon>Heterolobosea</taxon>
        <taxon>Tetramitia</taxon>
        <taxon>Eutetramitia</taxon>
        <taxon>Vahlkampfiidae</taxon>
        <taxon>Naegleria</taxon>
    </lineage>
</organism>
<protein>
    <submittedName>
        <fullName evidence="2">Predicted protein</fullName>
    </submittedName>
</protein>
<reference evidence="2 3" key="1">
    <citation type="journal article" date="2010" name="Cell">
        <title>The genome of Naegleria gruberi illuminates early eukaryotic versatility.</title>
        <authorList>
            <person name="Fritz-Laylin L.K."/>
            <person name="Prochnik S.E."/>
            <person name="Ginger M.L."/>
            <person name="Dacks J.B."/>
            <person name="Carpenter M.L."/>
            <person name="Field M.C."/>
            <person name="Kuo A."/>
            <person name="Paredez A."/>
            <person name="Chapman J."/>
            <person name="Pham J."/>
            <person name="Shu S."/>
            <person name="Neupane R."/>
            <person name="Cipriano M."/>
            <person name="Mancuso J."/>
            <person name="Tu H."/>
            <person name="Salamov A."/>
            <person name="Lindquist E."/>
            <person name="Shapiro H."/>
            <person name="Lucas S."/>
            <person name="Grigoriev I.V."/>
            <person name="Cande W.Z."/>
            <person name="Fulton C."/>
            <person name="Rokhsar D.S."/>
            <person name="Dawson S.C."/>
        </authorList>
    </citation>
    <scope>NUCLEOTIDE SEQUENCE [LARGE SCALE GENOMIC DNA]</scope>
    <source>
        <strain evidence="2 3">NEG-M</strain>
    </source>
</reference>
<feature type="compositionally biased region" description="Basic residues" evidence="1">
    <location>
        <begin position="195"/>
        <end position="206"/>
    </location>
</feature>
<gene>
    <name evidence="2" type="ORF">NAEGRDRAFT_76342</name>
</gene>
<feature type="region of interest" description="Disordered" evidence="1">
    <location>
        <begin position="54"/>
        <end position="90"/>
    </location>
</feature>
<dbReference type="GeneID" id="8856296"/>
<dbReference type="AlphaFoldDB" id="D2W4K8"/>
<feature type="region of interest" description="Disordered" evidence="1">
    <location>
        <begin position="194"/>
        <end position="219"/>
    </location>
</feature>
<evidence type="ECO:0000313" key="3">
    <source>
        <dbReference type="Proteomes" id="UP000006671"/>
    </source>
</evidence>
<proteinExistence type="predicted"/>
<evidence type="ECO:0000313" key="2">
    <source>
        <dbReference type="EMBL" id="EFC36001.1"/>
    </source>
</evidence>
<feature type="compositionally biased region" description="Polar residues" evidence="1">
    <location>
        <begin position="54"/>
        <end position="77"/>
    </location>
</feature>
<sequence>MPPPKQNLSRMGSRRIDSNNNLQMLSNFKLPSTATLGSLPSQYHQNNRYAVCDTDSQCSDGMSIASSEESSPVPTRHSSPSNNAAAAAMRSKYNASPLHSRTGGGVLTMSMSPLNNLNKTPPPGIFIEQKSSAVFSKTKNLNTSPSSPNTSPHKDLSSPSLYFQRKQLSPTHHHQSQYVKKGLELASEVYQIAPKRNRSSKTRLVTRRTSMQSSTLTTK</sequence>
<feature type="compositionally biased region" description="Polar residues" evidence="1">
    <location>
        <begin position="1"/>
        <end position="10"/>
    </location>
</feature>
<feature type="compositionally biased region" description="Polar residues" evidence="1">
    <location>
        <begin position="207"/>
        <end position="219"/>
    </location>
</feature>
<feature type="region of interest" description="Disordered" evidence="1">
    <location>
        <begin position="138"/>
        <end position="158"/>
    </location>
</feature>
<name>D2W4K8_NAEGR</name>
<dbReference type="EMBL" id="GG738962">
    <property type="protein sequence ID" value="EFC36001.1"/>
    <property type="molecule type" value="Genomic_DNA"/>
</dbReference>
<dbReference type="InParanoid" id="D2W4K8"/>
<dbReference type="Proteomes" id="UP000006671">
    <property type="component" value="Unassembled WGS sequence"/>
</dbReference>
<feature type="compositionally biased region" description="Low complexity" evidence="1">
    <location>
        <begin position="78"/>
        <end position="90"/>
    </location>
</feature>
<feature type="compositionally biased region" description="Low complexity" evidence="1">
    <location>
        <begin position="138"/>
        <end position="151"/>
    </location>
</feature>
<feature type="region of interest" description="Disordered" evidence="1">
    <location>
        <begin position="1"/>
        <end position="20"/>
    </location>
</feature>
<accession>D2W4K8</accession>
<dbReference type="RefSeq" id="XP_002668745.1">
    <property type="nucleotide sequence ID" value="XM_002668699.1"/>
</dbReference>
<dbReference type="KEGG" id="ngr:NAEGRDRAFT_76342"/>